<organism evidence="3 5">
    <name type="scientific">Labedella gwakjiensis</name>
    <dbReference type="NCBI Taxonomy" id="390269"/>
    <lineage>
        <taxon>Bacteria</taxon>
        <taxon>Bacillati</taxon>
        <taxon>Actinomycetota</taxon>
        <taxon>Actinomycetes</taxon>
        <taxon>Micrococcales</taxon>
        <taxon>Microbacteriaceae</taxon>
        <taxon>Labedella</taxon>
    </lineage>
</organism>
<name>A0A2P8GY43_9MICO</name>
<accession>A0A2P8GY43</accession>
<reference evidence="4 6" key="2">
    <citation type="submission" date="2018-12" db="EMBL/GenBank/DDBJ databases">
        <authorList>
            <person name="hu s."/>
            <person name="Xu Y."/>
            <person name="Xu B."/>
            <person name="Li F."/>
        </authorList>
    </citation>
    <scope>NUCLEOTIDE SEQUENCE [LARGE SCALE GENOMIC DNA]</scope>
    <source>
        <strain evidence="4 6">KSW2-17</strain>
    </source>
</reference>
<comment type="caution">
    <text evidence="3">The sequence shown here is derived from an EMBL/GenBank/DDBJ whole genome shotgun (WGS) entry which is preliminary data.</text>
</comment>
<reference evidence="3 5" key="1">
    <citation type="submission" date="2018-03" db="EMBL/GenBank/DDBJ databases">
        <title>Genomic Encyclopedia of Archaeal and Bacterial Type Strains, Phase II (KMG-II): from individual species to whole genera.</title>
        <authorList>
            <person name="Goeker M."/>
        </authorList>
    </citation>
    <scope>NUCLEOTIDE SEQUENCE [LARGE SCALE GENOMIC DNA]</scope>
    <source>
        <strain evidence="3 5">DSM 21548</strain>
    </source>
</reference>
<feature type="region of interest" description="Disordered" evidence="1">
    <location>
        <begin position="1"/>
        <end position="46"/>
    </location>
</feature>
<feature type="compositionally biased region" description="Basic and acidic residues" evidence="1">
    <location>
        <begin position="1"/>
        <end position="10"/>
    </location>
</feature>
<dbReference type="AlphaFoldDB" id="A0A2P8GY43"/>
<evidence type="ECO:0000313" key="4">
    <source>
        <dbReference type="EMBL" id="RUQ86645.1"/>
    </source>
</evidence>
<protein>
    <submittedName>
        <fullName evidence="3">Uncharacterized protein</fullName>
    </submittedName>
</protein>
<keyword evidence="2" id="KW-0472">Membrane</keyword>
<gene>
    <name evidence="3" type="ORF">CLV49_2517</name>
    <name evidence="4" type="ORF">ELQ93_06635</name>
</gene>
<keyword evidence="2" id="KW-0812">Transmembrane</keyword>
<evidence type="ECO:0000256" key="1">
    <source>
        <dbReference type="SAM" id="MobiDB-lite"/>
    </source>
</evidence>
<dbReference type="RefSeq" id="WP_106563832.1">
    <property type="nucleotide sequence ID" value="NZ_PYAU01000001.1"/>
</dbReference>
<feature type="transmembrane region" description="Helical" evidence="2">
    <location>
        <begin position="82"/>
        <end position="104"/>
    </location>
</feature>
<keyword evidence="2" id="KW-1133">Transmembrane helix</keyword>
<dbReference type="Proteomes" id="UP000241203">
    <property type="component" value="Unassembled WGS sequence"/>
</dbReference>
<evidence type="ECO:0000313" key="6">
    <source>
        <dbReference type="Proteomes" id="UP000268291"/>
    </source>
</evidence>
<dbReference type="EMBL" id="PYAU01000001">
    <property type="protein sequence ID" value="PSL38887.1"/>
    <property type="molecule type" value="Genomic_DNA"/>
</dbReference>
<feature type="transmembrane region" description="Helical" evidence="2">
    <location>
        <begin position="51"/>
        <end position="76"/>
    </location>
</feature>
<evidence type="ECO:0000256" key="2">
    <source>
        <dbReference type="SAM" id="Phobius"/>
    </source>
</evidence>
<dbReference type="Proteomes" id="UP000268291">
    <property type="component" value="Unassembled WGS sequence"/>
</dbReference>
<sequence>MSDDVSRSDAVDPDAIDSDAPGSDLPKRDRSALRRASGAPRRRGRGAAASLLGSVAWEVLLEVVFLVLVGLVSWLVYEELRWGFIAVVFLGVNAVLAMIAFVAFARRRGRRRRSAGERRDVVRNRTGL</sequence>
<proteinExistence type="predicted"/>
<dbReference type="EMBL" id="RZGY01000001">
    <property type="protein sequence ID" value="RUQ86645.1"/>
    <property type="molecule type" value="Genomic_DNA"/>
</dbReference>
<keyword evidence="6" id="KW-1185">Reference proteome</keyword>
<evidence type="ECO:0000313" key="3">
    <source>
        <dbReference type="EMBL" id="PSL38887.1"/>
    </source>
</evidence>
<evidence type="ECO:0000313" key="5">
    <source>
        <dbReference type="Proteomes" id="UP000241203"/>
    </source>
</evidence>